<accession>A0A2S4VAV4</accession>
<evidence type="ECO:0000313" key="2">
    <source>
        <dbReference type="Proteomes" id="UP000238274"/>
    </source>
</evidence>
<dbReference type="VEuPathDB" id="FungiDB:PSHT_10304"/>
<evidence type="ECO:0000313" key="1">
    <source>
        <dbReference type="EMBL" id="POW06560.1"/>
    </source>
</evidence>
<gene>
    <name evidence="1" type="ORF">PSHT_10304</name>
</gene>
<dbReference type="EMBL" id="PKSM01000157">
    <property type="protein sequence ID" value="POW06560.1"/>
    <property type="molecule type" value="Genomic_DNA"/>
</dbReference>
<organism evidence="1 2">
    <name type="scientific">Puccinia striiformis</name>
    <dbReference type="NCBI Taxonomy" id="27350"/>
    <lineage>
        <taxon>Eukaryota</taxon>
        <taxon>Fungi</taxon>
        <taxon>Dikarya</taxon>
        <taxon>Basidiomycota</taxon>
        <taxon>Pucciniomycotina</taxon>
        <taxon>Pucciniomycetes</taxon>
        <taxon>Pucciniales</taxon>
        <taxon>Pucciniaceae</taxon>
        <taxon>Puccinia</taxon>
    </lineage>
</organism>
<dbReference type="Proteomes" id="UP000238274">
    <property type="component" value="Unassembled WGS sequence"/>
</dbReference>
<name>A0A2S4VAV4_9BASI</name>
<reference evidence="2" key="2">
    <citation type="journal article" date="2018" name="BMC Genomics">
        <title>Genomic insights into host adaptation between the wheat stripe rust pathogen (Puccinia striiformis f. sp. tritici) and the barley stripe rust pathogen (Puccinia striiformis f. sp. hordei).</title>
        <authorList>
            <person name="Xia C."/>
            <person name="Wang M."/>
            <person name="Yin C."/>
            <person name="Cornejo O.E."/>
            <person name="Hulbert S.H."/>
            <person name="Chen X."/>
        </authorList>
    </citation>
    <scope>NUCLEOTIDE SEQUENCE [LARGE SCALE GENOMIC DNA]</scope>
    <source>
        <strain evidence="2">93TX-2</strain>
    </source>
</reference>
<sequence>MSSLPSANPCLGVRPAPMAGRTFMFDFFSKEEKQASLARSPVSTNLALAVRPEPISGRHAVIDVPANACGQGNAAILDPATNLCLSTPPSQVARVIRIDSASFDSNH</sequence>
<proteinExistence type="predicted"/>
<reference evidence="2" key="3">
    <citation type="journal article" date="2018" name="Mol. Plant Microbe Interact.">
        <title>Genome sequence resources for the wheat stripe rust pathogen (Puccinia striiformis f. sp. tritici) and the barley stripe rust pathogen (Puccinia striiformis f. sp. hordei).</title>
        <authorList>
            <person name="Xia C."/>
            <person name="Wang M."/>
            <person name="Yin C."/>
            <person name="Cornejo O.E."/>
            <person name="Hulbert S.H."/>
            <person name="Chen X."/>
        </authorList>
    </citation>
    <scope>NUCLEOTIDE SEQUENCE [LARGE SCALE GENOMIC DNA]</scope>
    <source>
        <strain evidence="2">93TX-2</strain>
    </source>
</reference>
<dbReference type="AlphaFoldDB" id="A0A2S4VAV4"/>
<keyword evidence="2" id="KW-1185">Reference proteome</keyword>
<dbReference type="VEuPathDB" id="FungiDB:PSTT_05770"/>
<comment type="caution">
    <text evidence="1">The sequence shown here is derived from an EMBL/GenBank/DDBJ whole genome shotgun (WGS) entry which is preliminary data.</text>
</comment>
<reference evidence="1 2" key="1">
    <citation type="submission" date="2017-12" db="EMBL/GenBank/DDBJ databases">
        <title>Gene loss provides genomic basis for host adaptation in cereal stripe rust fungi.</title>
        <authorList>
            <person name="Xia C."/>
        </authorList>
    </citation>
    <scope>NUCLEOTIDE SEQUENCE [LARGE SCALE GENOMIC DNA]</scope>
    <source>
        <strain evidence="1 2">93TX-2</strain>
    </source>
</reference>
<protein>
    <submittedName>
        <fullName evidence="1">Uncharacterized protein</fullName>
    </submittedName>
</protein>